<dbReference type="STRING" id="2903.R1DVX1"/>
<comment type="subunit">
    <text evidence="4">Component of the ER membrane protein complex (EMC).</text>
</comment>
<keyword evidence="2 3" id="KW-0802">TPR repeat</keyword>
<dbReference type="EnsemblProtists" id="EOD39578">
    <property type="protein sequence ID" value="EOD39578"/>
    <property type="gene ID" value="EMIHUDRAFT_462180"/>
</dbReference>
<evidence type="ECO:0000256" key="2">
    <source>
        <dbReference type="ARBA" id="ARBA00022803"/>
    </source>
</evidence>
<dbReference type="PANTHER" id="PTHR12760">
    <property type="entry name" value="TETRATRICOPEPTIDE REPEAT PROTEIN"/>
    <property type="match status" value="1"/>
</dbReference>
<dbReference type="Proteomes" id="UP000013827">
    <property type="component" value="Unassembled WGS sequence"/>
</dbReference>
<reference evidence="6" key="2">
    <citation type="submission" date="2024-10" db="UniProtKB">
        <authorList>
            <consortium name="EnsemblProtists"/>
        </authorList>
    </citation>
    <scope>IDENTIFICATION</scope>
</reference>
<dbReference type="GO" id="GO:0072546">
    <property type="term" value="C:EMC complex"/>
    <property type="evidence" value="ECO:0007669"/>
    <property type="project" value="UniProtKB-UniRule"/>
</dbReference>
<dbReference type="GeneID" id="17284849"/>
<dbReference type="Pfam" id="PF22890">
    <property type="entry name" value="TPR_EMC2"/>
    <property type="match status" value="1"/>
</dbReference>
<keyword evidence="7" id="KW-1185">Reference proteome</keyword>
<dbReference type="Gene3D" id="1.25.40.10">
    <property type="entry name" value="Tetratricopeptide repeat domain"/>
    <property type="match status" value="1"/>
</dbReference>
<dbReference type="SMART" id="SM00028">
    <property type="entry name" value="TPR"/>
    <property type="match status" value="2"/>
</dbReference>
<organism evidence="6 7">
    <name type="scientific">Emiliania huxleyi (strain CCMP1516)</name>
    <dbReference type="NCBI Taxonomy" id="280463"/>
    <lineage>
        <taxon>Eukaryota</taxon>
        <taxon>Haptista</taxon>
        <taxon>Haptophyta</taxon>
        <taxon>Prymnesiophyceae</taxon>
        <taxon>Isochrysidales</taxon>
        <taxon>Noelaerhabdaceae</taxon>
        <taxon>Emiliania</taxon>
    </lineage>
</organism>
<comment type="subcellular location">
    <subcellularLocation>
        <location evidence="4">Endoplasmic reticulum membrane</location>
        <topology evidence="4">Peripheral membrane protein</topology>
        <orientation evidence="4">Cytoplasmic side</orientation>
    </subcellularLocation>
</comment>
<feature type="repeat" description="TPR" evidence="3">
    <location>
        <begin position="113"/>
        <end position="146"/>
    </location>
</feature>
<comment type="function">
    <text evidence="4">Part of the endoplasmic reticulum membrane protein complex (EMC) that enables the energy-independent insertion into endoplasmic reticulum membranes of newly synthesized membrane proteins.</text>
</comment>
<feature type="domain" description="EMC2 TPR-like" evidence="5">
    <location>
        <begin position="116"/>
        <end position="224"/>
    </location>
</feature>
<keyword evidence="1" id="KW-0677">Repeat</keyword>
<protein>
    <recommendedName>
        <fullName evidence="4">ER membrane protein complex subunit 2</fullName>
    </recommendedName>
</protein>
<dbReference type="KEGG" id="ehx:EMIHUDRAFT_462180"/>
<dbReference type="PROSITE" id="PS50005">
    <property type="entry name" value="TPR"/>
    <property type="match status" value="1"/>
</dbReference>
<evidence type="ECO:0000313" key="6">
    <source>
        <dbReference type="EnsemblProtists" id="EOD39578"/>
    </source>
</evidence>
<dbReference type="eggNOG" id="KOG3060">
    <property type="taxonomic scope" value="Eukaryota"/>
</dbReference>
<dbReference type="SUPFAM" id="SSF48452">
    <property type="entry name" value="TPR-like"/>
    <property type="match status" value="1"/>
</dbReference>
<evidence type="ECO:0000256" key="1">
    <source>
        <dbReference type="ARBA" id="ARBA00022737"/>
    </source>
</evidence>
<keyword evidence="4" id="KW-0472">Membrane</keyword>
<accession>A0A0D3KUZ3</accession>
<comment type="similarity">
    <text evidence="4">Belongs to the EMC2 family.</text>
</comment>
<dbReference type="AlphaFoldDB" id="A0A0D3KUZ3"/>
<evidence type="ECO:0000256" key="4">
    <source>
        <dbReference type="RuleBase" id="RU367091"/>
    </source>
</evidence>
<dbReference type="InterPro" id="IPR039856">
    <property type="entry name" value="EMC2-like"/>
</dbReference>
<reference evidence="7" key="1">
    <citation type="journal article" date="2013" name="Nature">
        <title>Pan genome of the phytoplankton Emiliania underpins its global distribution.</title>
        <authorList>
            <person name="Read B.A."/>
            <person name="Kegel J."/>
            <person name="Klute M.J."/>
            <person name="Kuo A."/>
            <person name="Lefebvre S.C."/>
            <person name="Maumus F."/>
            <person name="Mayer C."/>
            <person name="Miller J."/>
            <person name="Monier A."/>
            <person name="Salamov A."/>
            <person name="Young J."/>
            <person name="Aguilar M."/>
            <person name="Claverie J.M."/>
            <person name="Frickenhaus S."/>
            <person name="Gonzalez K."/>
            <person name="Herman E.K."/>
            <person name="Lin Y.C."/>
            <person name="Napier J."/>
            <person name="Ogata H."/>
            <person name="Sarno A.F."/>
            <person name="Shmutz J."/>
            <person name="Schroeder D."/>
            <person name="de Vargas C."/>
            <person name="Verret F."/>
            <person name="von Dassow P."/>
            <person name="Valentin K."/>
            <person name="Van de Peer Y."/>
            <person name="Wheeler G."/>
            <person name="Dacks J.B."/>
            <person name="Delwiche C.F."/>
            <person name="Dyhrman S.T."/>
            <person name="Glockner G."/>
            <person name="John U."/>
            <person name="Richards T."/>
            <person name="Worden A.Z."/>
            <person name="Zhang X."/>
            <person name="Grigoriev I.V."/>
            <person name="Allen A.E."/>
            <person name="Bidle K."/>
            <person name="Borodovsky M."/>
            <person name="Bowler C."/>
            <person name="Brownlee C."/>
            <person name="Cock J.M."/>
            <person name="Elias M."/>
            <person name="Gladyshev V.N."/>
            <person name="Groth M."/>
            <person name="Guda C."/>
            <person name="Hadaegh A."/>
            <person name="Iglesias-Rodriguez M.D."/>
            <person name="Jenkins J."/>
            <person name="Jones B.M."/>
            <person name="Lawson T."/>
            <person name="Leese F."/>
            <person name="Lindquist E."/>
            <person name="Lobanov A."/>
            <person name="Lomsadze A."/>
            <person name="Malik S.B."/>
            <person name="Marsh M.E."/>
            <person name="Mackinder L."/>
            <person name="Mock T."/>
            <person name="Mueller-Roeber B."/>
            <person name="Pagarete A."/>
            <person name="Parker M."/>
            <person name="Probert I."/>
            <person name="Quesneville H."/>
            <person name="Raines C."/>
            <person name="Rensing S.A."/>
            <person name="Riano-Pachon D.M."/>
            <person name="Richier S."/>
            <person name="Rokitta S."/>
            <person name="Shiraiwa Y."/>
            <person name="Soanes D.M."/>
            <person name="van der Giezen M."/>
            <person name="Wahlund T.M."/>
            <person name="Williams B."/>
            <person name="Wilson W."/>
            <person name="Wolfe G."/>
            <person name="Wurch L.L."/>
        </authorList>
    </citation>
    <scope>NUCLEOTIDE SEQUENCE</scope>
</reference>
<evidence type="ECO:0000259" key="5">
    <source>
        <dbReference type="Pfam" id="PF22890"/>
    </source>
</evidence>
<dbReference type="RefSeq" id="XP_005792007.1">
    <property type="nucleotide sequence ID" value="XM_005791950.1"/>
</dbReference>
<dbReference type="InterPro" id="IPR019734">
    <property type="entry name" value="TPR_rpt"/>
</dbReference>
<sequence>MSALAEAEAACAPYGNEPSRCGFELSRSLLLAVRESRAHRPDLVLKFGQYLLRSHAGRLGAEVWAMYEQVYIALLHYGRRPRAAGSGAEEPSEEMRLASEYYSLLAARFPDSMRVKRLEGMMWEAKGEYDMAMADYDEILEEEPNNLAALKRQVALLRARGKPAEAAKRLAAHLEVVGSDADGWLQLCDLYLSQAQYQRAKFCMEELLLLNPMAYIHHLRYAEILLTLGGIDKGGNADLVRTARKYFAHSLDLKPRGNLRALYGLLLCCAAAPKGQKTAAEVEELGACAQKKLLEEYGEAKATSMLDTVKAMSTALLS</sequence>
<evidence type="ECO:0000256" key="3">
    <source>
        <dbReference type="PROSITE-ProRule" id="PRU00339"/>
    </source>
</evidence>
<name>A0A0D3KUZ3_EMIH1</name>
<dbReference type="InterPro" id="IPR055217">
    <property type="entry name" value="TPR_EMC2"/>
</dbReference>
<dbReference type="HOGENOM" id="CLU_052388_1_0_1"/>
<keyword evidence="4" id="KW-0256">Endoplasmic reticulum</keyword>
<dbReference type="PaxDb" id="2903-EOD39578"/>
<evidence type="ECO:0000313" key="7">
    <source>
        <dbReference type="Proteomes" id="UP000013827"/>
    </source>
</evidence>
<proteinExistence type="inferred from homology"/>
<dbReference type="OMA" id="MSDQEGW"/>
<dbReference type="InterPro" id="IPR011990">
    <property type="entry name" value="TPR-like_helical_dom_sf"/>
</dbReference>